<feature type="domain" description="TonB-dependent receptor plug" evidence="17">
    <location>
        <begin position="2"/>
        <end position="97"/>
    </location>
</feature>
<dbReference type="Pfam" id="PF07715">
    <property type="entry name" value="Plug"/>
    <property type="match status" value="1"/>
</dbReference>
<evidence type="ECO:0000313" key="18">
    <source>
        <dbReference type="EMBL" id="MBO0904704.1"/>
    </source>
</evidence>
<dbReference type="PANTHER" id="PTHR32552:SF68">
    <property type="entry name" value="FERRICHROME OUTER MEMBRANE TRANSPORTER_PHAGE RECEPTOR"/>
    <property type="match status" value="1"/>
</dbReference>
<dbReference type="InterPro" id="IPR012910">
    <property type="entry name" value="Plug_dom"/>
</dbReference>
<evidence type="ECO:0000313" key="19">
    <source>
        <dbReference type="Proteomes" id="UP000664288"/>
    </source>
</evidence>
<keyword evidence="7" id="KW-0732">Signal</keyword>
<evidence type="ECO:0000256" key="8">
    <source>
        <dbReference type="ARBA" id="ARBA00023004"/>
    </source>
</evidence>
<evidence type="ECO:0000256" key="13">
    <source>
        <dbReference type="ARBA" id="ARBA00023237"/>
    </source>
</evidence>
<comment type="caution">
    <text evidence="18">The sequence shown here is derived from an EMBL/GenBank/DDBJ whole genome shotgun (WGS) entry which is preliminary data.</text>
</comment>
<protein>
    <submittedName>
        <fullName evidence="18">TonB-dependent siderophore receptor</fullName>
    </submittedName>
</protein>
<gene>
    <name evidence="18" type="ORF">J1C47_13745</name>
</gene>
<dbReference type="InterPro" id="IPR037066">
    <property type="entry name" value="Plug_dom_sf"/>
</dbReference>
<evidence type="ECO:0000259" key="16">
    <source>
        <dbReference type="Pfam" id="PF00593"/>
    </source>
</evidence>
<name>A0ABS3J4U6_9HYPH</name>
<dbReference type="PROSITE" id="PS52016">
    <property type="entry name" value="TONB_DEPENDENT_REC_3"/>
    <property type="match status" value="1"/>
</dbReference>
<keyword evidence="3 14" id="KW-0813">Transport</keyword>
<comment type="similarity">
    <text evidence="2 14 15">Belongs to the TonB-dependent receptor family.</text>
</comment>
<dbReference type="InterPro" id="IPR000531">
    <property type="entry name" value="Beta-barrel_TonB"/>
</dbReference>
<dbReference type="Proteomes" id="UP000664288">
    <property type="component" value="Unassembled WGS sequence"/>
</dbReference>
<keyword evidence="10 15" id="KW-0798">TonB box</keyword>
<proteinExistence type="inferred from homology"/>
<sequence length="641" mass="69707">MTRKQLDLQDPDTVGEALLYTSGVLADRDTNSRYDSVFLRGFGAFGTSTSYVSYLDGLKLPRGQAFAQTAIDPYLLDRIDVIKGASGLLYGQVSPGGLVNQVSRAASATPSHEIFVEGGTDGRIQGGATWRGALVEDGSVQYSLTTIGRYSGTRYEDVDEGRFAVAPALTFEPDADTRLTILGYYQKDPEGGYFNSLYPDFLAPSTYRSYLNRGLNVGDPDFDSFDREEYGVGYQFEHRFNDLATVRSNLRYSSVDLDFQSLQMAGPITAAGLIPRQALRSIENVGGVSTDNQVELEFDTGAIGHAVLAGFDYQHSRSSWEYRYGLAPSLDVTNPVYGQPIAPLVPIIDSDQTLQQTGLYLQDQLSFGNFRAVLGARHDWADQETENLLAGTSNDQSNEANSYRAGLLYLFDNGLAPYASYSTSFEPEVGVDPAGNAFVPSTAEQYEVGVKYAPPGMDALFTAAAFDITKKNALVPDAIGFSRQEGEIRSRGLEFEARGSLTRNIEVIGAVTLLDVEVTQAAVAANVGNRPQAVPDYYGSLWANYSFTDATFDGLTVGGGLRVVGPSYADDANTIEADGYALVDLALRYDFGRKFADLDGLQATLNVTNLFDKDYYSSCSSNIYCQFGNGRQILAGLKKVW</sequence>
<keyword evidence="11 14" id="KW-0472">Membrane</keyword>
<keyword evidence="12 18" id="KW-0675">Receptor</keyword>
<evidence type="ECO:0000256" key="14">
    <source>
        <dbReference type="PROSITE-ProRule" id="PRU01360"/>
    </source>
</evidence>
<keyword evidence="9" id="KW-0406">Ion transport</keyword>
<organism evidence="18 19">
    <name type="scientific">Jiella sonneratiae</name>
    <dbReference type="NCBI Taxonomy" id="2816856"/>
    <lineage>
        <taxon>Bacteria</taxon>
        <taxon>Pseudomonadati</taxon>
        <taxon>Pseudomonadota</taxon>
        <taxon>Alphaproteobacteria</taxon>
        <taxon>Hyphomicrobiales</taxon>
        <taxon>Aurantimonadaceae</taxon>
        <taxon>Jiella</taxon>
    </lineage>
</organism>
<evidence type="ECO:0000256" key="6">
    <source>
        <dbReference type="ARBA" id="ARBA00022692"/>
    </source>
</evidence>
<evidence type="ECO:0000256" key="12">
    <source>
        <dbReference type="ARBA" id="ARBA00023170"/>
    </source>
</evidence>
<comment type="subcellular location">
    <subcellularLocation>
        <location evidence="1 14">Cell outer membrane</location>
        <topology evidence="1 14">Multi-pass membrane protein</topology>
    </subcellularLocation>
</comment>
<reference evidence="18 19" key="1">
    <citation type="submission" date="2021-03" db="EMBL/GenBank/DDBJ databases">
        <title>Whole genome sequence of Jiella sp. MQZ13P-4.</title>
        <authorList>
            <person name="Tuo L."/>
        </authorList>
    </citation>
    <scope>NUCLEOTIDE SEQUENCE [LARGE SCALE GENOMIC DNA]</scope>
    <source>
        <strain evidence="18 19">MQZ13P-4</strain>
    </source>
</reference>
<evidence type="ECO:0000256" key="5">
    <source>
        <dbReference type="ARBA" id="ARBA00022496"/>
    </source>
</evidence>
<evidence type="ECO:0000256" key="7">
    <source>
        <dbReference type="ARBA" id="ARBA00022729"/>
    </source>
</evidence>
<dbReference type="Gene3D" id="2.170.130.10">
    <property type="entry name" value="TonB-dependent receptor, plug domain"/>
    <property type="match status" value="1"/>
</dbReference>
<dbReference type="InterPro" id="IPR039426">
    <property type="entry name" value="TonB-dep_rcpt-like"/>
</dbReference>
<dbReference type="NCBIfam" id="TIGR01783">
    <property type="entry name" value="TonB-siderophor"/>
    <property type="match status" value="1"/>
</dbReference>
<keyword evidence="19" id="KW-1185">Reference proteome</keyword>
<evidence type="ECO:0000256" key="10">
    <source>
        <dbReference type="ARBA" id="ARBA00023077"/>
    </source>
</evidence>
<accession>A0ABS3J4U6</accession>
<evidence type="ECO:0000256" key="3">
    <source>
        <dbReference type="ARBA" id="ARBA00022448"/>
    </source>
</evidence>
<evidence type="ECO:0000256" key="11">
    <source>
        <dbReference type="ARBA" id="ARBA00023136"/>
    </source>
</evidence>
<keyword evidence="6 14" id="KW-0812">Transmembrane</keyword>
<evidence type="ECO:0000256" key="2">
    <source>
        <dbReference type="ARBA" id="ARBA00009810"/>
    </source>
</evidence>
<evidence type="ECO:0000259" key="17">
    <source>
        <dbReference type="Pfam" id="PF07715"/>
    </source>
</evidence>
<dbReference type="PANTHER" id="PTHR32552">
    <property type="entry name" value="FERRICHROME IRON RECEPTOR-RELATED"/>
    <property type="match status" value="1"/>
</dbReference>
<keyword evidence="8" id="KW-0408">Iron</keyword>
<evidence type="ECO:0000256" key="15">
    <source>
        <dbReference type="RuleBase" id="RU003357"/>
    </source>
</evidence>
<dbReference type="Gene3D" id="2.40.170.20">
    <property type="entry name" value="TonB-dependent receptor, beta-barrel domain"/>
    <property type="match status" value="1"/>
</dbReference>
<dbReference type="SUPFAM" id="SSF56935">
    <property type="entry name" value="Porins"/>
    <property type="match status" value="1"/>
</dbReference>
<evidence type="ECO:0000256" key="1">
    <source>
        <dbReference type="ARBA" id="ARBA00004571"/>
    </source>
</evidence>
<dbReference type="InterPro" id="IPR010105">
    <property type="entry name" value="TonB_sidphr_rcpt"/>
</dbReference>
<feature type="domain" description="TonB-dependent receptor-like beta-barrel" evidence="16">
    <location>
        <begin position="173"/>
        <end position="610"/>
    </location>
</feature>
<dbReference type="EMBL" id="JAFMPY010000013">
    <property type="protein sequence ID" value="MBO0904704.1"/>
    <property type="molecule type" value="Genomic_DNA"/>
</dbReference>
<dbReference type="CDD" id="cd01347">
    <property type="entry name" value="ligand_gated_channel"/>
    <property type="match status" value="1"/>
</dbReference>
<keyword evidence="5" id="KW-0410">Iron transport</keyword>
<evidence type="ECO:0000256" key="9">
    <source>
        <dbReference type="ARBA" id="ARBA00023065"/>
    </source>
</evidence>
<keyword evidence="13 14" id="KW-0998">Cell outer membrane</keyword>
<evidence type="ECO:0000256" key="4">
    <source>
        <dbReference type="ARBA" id="ARBA00022452"/>
    </source>
</evidence>
<keyword evidence="4 14" id="KW-1134">Transmembrane beta strand</keyword>
<dbReference type="InterPro" id="IPR036942">
    <property type="entry name" value="Beta-barrel_TonB_sf"/>
</dbReference>
<dbReference type="Pfam" id="PF00593">
    <property type="entry name" value="TonB_dep_Rec_b-barrel"/>
    <property type="match status" value="1"/>
</dbReference>